<reference evidence="1 2" key="1">
    <citation type="journal article" date="2019" name="Sci. Rep.">
        <title>Orb-weaving spider Araneus ventricosus genome elucidates the spidroin gene catalogue.</title>
        <authorList>
            <person name="Kono N."/>
            <person name="Nakamura H."/>
            <person name="Ohtoshi R."/>
            <person name="Moran D.A.P."/>
            <person name="Shinohara A."/>
            <person name="Yoshida Y."/>
            <person name="Fujiwara M."/>
            <person name="Mori M."/>
            <person name="Tomita M."/>
            <person name="Arakawa K."/>
        </authorList>
    </citation>
    <scope>NUCLEOTIDE SEQUENCE [LARGE SCALE GENOMIC DNA]</scope>
</reference>
<evidence type="ECO:0000313" key="2">
    <source>
        <dbReference type="Proteomes" id="UP000499080"/>
    </source>
</evidence>
<sequence>MWNFVPPASPHFCGLKEDNIGSVKRILLKVTKSTVLIFEELTTLATQTEAVLNSRPLWPLSADPADLQPFTHGHFWWEQHICQYQSPVIVWPTFLYYPDGLSSRILGPVSGKDGVKNI</sequence>
<name>A0A4Y2BHE7_ARAVE</name>
<comment type="caution">
    <text evidence="1">The sequence shown here is derived from an EMBL/GenBank/DDBJ whole genome shotgun (WGS) entry which is preliminary data.</text>
</comment>
<dbReference type="AlphaFoldDB" id="A0A4Y2BHE7"/>
<evidence type="ECO:0000313" key="1">
    <source>
        <dbReference type="EMBL" id="GBL91468.1"/>
    </source>
</evidence>
<organism evidence="1 2">
    <name type="scientific">Araneus ventricosus</name>
    <name type="common">Orbweaver spider</name>
    <name type="synonym">Epeira ventricosa</name>
    <dbReference type="NCBI Taxonomy" id="182803"/>
    <lineage>
        <taxon>Eukaryota</taxon>
        <taxon>Metazoa</taxon>
        <taxon>Ecdysozoa</taxon>
        <taxon>Arthropoda</taxon>
        <taxon>Chelicerata</taxon>
        <taxon>Arachnida</taxon>
        <taxon>Araneae</taxon>
        <taxon>Araneomorphae</taxon>
        <taxon>Entelegynae</taxon>
        <taxon>Araneoidea</taxon>
        <taxon>Araneidae</taxon>
        <taxon>Araneus</taxon>
    </lineage>
</organism>
<proteinExistence type="predicted"/>
<dbReference type="GO" id="GO:0003676">
    <property type="term" value="F:nucleic acid binding"/>
    <property type="evidence" value="ECO:0007669"/>
    <property type="project" value="InterPro"/>
</dbReference>
<dbReference type="Gene3D" id="3.30.420.10">
    <property type="entry name" value="Ribonuclease H-like superfamily/Ribonuclease H"/>
    <property type="match status" value="1"/>
</dbReference>
<keyword evidence="2" id="KW-1185">Reference proteome</keyword>
<protein>
    <submittedName>
        <fullName evidence="1">Uncharacterized protein</fullName>
    </submittedName>
</protein>
<gene>
    <name evidence="1" type="ORF">AVEN_136950_1</name>
</gene>
<dbReference type="EMBL" id="BGPR01000079">
    <property type="protein sequence ID" value="GBL91468.1"/>
    <property type="molecule type" value="Genomic_DNA"/>
</dbReference>
<dbReference type="Proteomes" id="UP000499080">
    <property type="component" value="Unassembled WGS sequence"/>
</dbReference>
<dbReference type="InterPro" id="IPR036397">
    <property type="entry name" value="RNaseH_sf"/>
</dbReference>
<accession>A0A4Y2BHE7</accession>